<dbReference type="AlphaFoldDB" id="A0A4U8UL55"/>
<gene>
    <name evidence="2" type="ORF">L596_001406</name>
</gene>
<comment type="caution">
    <text evidence="2">The sequence shown here is derived from an EMBL/GenBank/DDBJ whole genome shotgun (WGS) entry which is preliminary data.</text>
</comment>
<dbReference type="Proteomes" id="UP000298663">
    <property type="component" value="Unassembled WGS sequence"/>
</dbReference>
<keyword evidence="1" id="KW-0732">Signal</keyword>
<organism evidence="2 3">
    <name type="scientific">Steinernema carpocapsae</name>
    <name type="common">Entomopathogenic nematode</name>
    <dbReference type="NCBI Taxonomy" id="34508"/>
    <lineage>
        <taxon>Eukaryota</taxon>
        <taxon>Metazoa</taxon>
        <taxon>Ecdysozoa</taxon>
        <taxon>Nematoda</taxon>
        <taxon>Chromadorea</taxon>
        <taxon>Rhabditida</taxon>
        <taxon>Tylenchina</taxon>
        <taxon>Panagrolaimomorpha</taxon>
        <taxon>Strongyloidoidea</taxon>
        <taxon>Steinernematidae</taxon>
        <taxon>Steinernema</taxon>
    </lineage>
</organism>
<evidence type="ECO:0000313" key="3">
    <source>
        <dbReference type="Proteomes" id="UP000298663"/>
    </source>
</evidence>
<feature type="chain" id="PRO_5020666082" description="Saposin B-type domain-containing protein" evidence="1">
    <location>
        <begin position="21"/>
        <end position="84"/>
    </location>
</feature>
<protein>
    <recommendedName>
        <fullName evidence="4">Saposin B-type domain-containing protein</fullName>
    </recommendedName>
</protein>
<evidence type="ECO:0008006" key="4">
    <source>
        <dbReference type="Google" id="ProtNLM"/>
    </source>
</evidence>
<reference evidence="2 3" key="1">
    <citation type="journal article" date="2015" name="Genome Biol.">
        <title>Comparative genomics of Steinernema reveals deeply conserved gene regulatory networks.</title>
        <authorList>
            <person name="Dillman A.R."/>
            <person name="Macchietto M."/>
            <person name="Porter C.F."/>
            <person name="Rogers A."/>
            <person name="Williams B."/>
            <person name="Antoshechkin I."/>
            <person name="Lee M.M."/>
            <person name="Goodwin Z."/>
            <person name="Lu X."/>
            <person name="Lewis E.E."/>
            <person name="Goodrich-Blair H."/>
            <person name="Stock S.P."/>
            <person name="Adams B.J."/>
            <person name="Sternberg P.W."/>
            <person name="Mortazavi A."/>
        </authorList>
    </citation>
    <scope>NUCLEOTIDE SEQUENCE [LARGE SCALE GENOMIC DNA]</scope>
    <source>
        <strain evidence="2 3">ALL</strain>
    </source>
</reference>
<accession>A0A4U8UL55</accession>
<reference evidence="2 3" key="2">
    <citation type="journal article" date="2019" name="G3 (Bethesda)">
        <title>Hybrid Assembly of the Genome of the Entomopathogenic Nematode Steinernema carpocapsae Identifies the X-Chromosome.</title>
        <authorList>
            <person name="Serra L."/>
            <person name="Macchietto M."/>
            <person name="Macias-Munoz A."/>
            <person name="McGill C.J."/>
            <person name="Rodriguez I.M."/>
            <person name="Rodriguez B."/>
            <person name="Murad R."/>
            <person name="Mortazavi A."/>
        </authorList>
    </citation>
    <scope>NUCLEOTIDE SEQUENCE [LARGE SCALE GENOMIC DNA]</scope>
    <source>
        <strain evidence="2 3">ALL</strain>
    </source>
</reference>
<dbReference type="EMBL" id="AZBU02000001">
    <property type="protein sequence ID" value="TMS33694.1"/>
    <property type="molecule type" value="Genomic_DNA"/>
</dbReference>
<keyword evidence="3" id="KW-1185">Reference proteome</keyword>
<proteinExistence type="predicted"/>
<evidence type="ECO:0000313" key="2">
    <source>
        <dbReference type="EMBL" id="TMS33694.1"/>
    </source>
</evidence>
<name>A0A4U8UL55_STECR</name>
<feature type="signal peptide" evidence="1">
    <location>
        <begin position="1"/>
        <end position="20"/>
    </location>
</feature>
<sequence length="84" mass="9540">MVSKAIFGIALVALFAFASAIPVAKEQTVERIKRCHGDACRKRSVNKEHPVELVERFHVDACKKKRSADNEKPVELIERVKRCH</sequence>
<evidence type="ECO:0000256" key="1">
    <source>
        <dbReference type="SAM" id="SignalP"/>
    </source>
</evidence>